<keyword evidence="2" id="KW-1133">Transmembrane helix</keyword>
<dbReference type="GO" id="GO:0008270">
    <property type="term" value="F:zinc ion binding"/>
    <property type="evidence" value="ECO:0007669"/>
    <property type="project" value="UniProtKB-KW"/>
</dbReference>
<dbReference type="Gene3D" id="3.30.160.60">
    <property type="entry name" value="Classic Zinc Finger"/>
    <property type="match status" value="1"/>
</dbReference>
<dbReference type="InterPro" id="IPR013087">
    <property type="entry name" value="Znf_C2H2_type"/>
</dbReference>
<dbReference type="AlphaFoldDB" id="A0A2Z5U7C2"/>
<feature type="transmembrane region" description="Helical" evidence="2">
    <location>
        <begin position="25"/>
        <end position="47"/>
    </location>
</feature>
<keyword evidence="2" id="KW-0812">Transmembrane</keyword>
<keyword evidence="1" id="KW-0863">Zinc-finger</keyword>
<evidence type="ECO:0000259" key="3">
    <source>
        <dbReference type="PROSITE" id="PS50157"/>
    </source>
</evidence>
<evidence type="ECO:0000313" key="4">
    <source>
        <dbReference type="EMBL" id="BBB06833.1"/>
    </source>
</evidence>
<sequence length="188" mass="22037">MCWECCAVLRKVEEFKKQIIKAQKCMLDLVSLYMFLFAIIISIIYYVNSIVDEKIVKTLEEFDESDEEPLRNKKIKTKEKIKKESEREKASGVVINSRVMKKLQQLNVNSDHLEMVESERQATLQNPKFVRHAHKCHQCALGFNHACKLDEHMKKHQPSVGSVECDSCHIQCKDKQALASHRRRHRVR</sequence>
<evidence type="ECO:0000256" key="2">
    <source>
        <dbReference type="SAM" id="Phobius"/>
    </source>
</evidence>
<dbReference type="EMBL" id="AP017511">
    <property type="protein sequence ID" value="BBB06833.1"/>
    <property type="molecule type" value="Genomic_DNA"/>
</dbReference>
<keyword evidence="1" id="KW-0862">Zinc</keyword>
<gene>
    <name evidence="4" type="primary">01A21_H</name>
</gene>
<reference evidence="4" key="1">
    <citation type="submission" date="2016-06" db="EMBL/GenBank/DDBJ databases">
        <title>P. brassicae BAC sequences.</title>
        <authorList>
            <person name="Yasukochi Y."/>
            <person name="Jouraku A."/>
            <person name="Ohno M."/>
            <person name="Naito R."/>
            <person name="Sahara K."/>
        </authorList>
    </citation>
    <scope>NUCLEOTIDE SEQUENCE</scope>
</reference>
<dbReference type="PROSITE" id="PS50157">
    <property type="entry name" value="ZINC_FINGER_C2H2_2"/>
    <property type="match status" value="1"/>
</dbReference>
<proteinExistence type="predicted"/>
<accession>A0A2Z5U7C2</accession>
<protein>
    <recommendedName>
        <fullName evidence="3">C2H2-type domain-containing protein</fullName>
    </recommendedName>
</protein>
<keyword evidence="1" id="KW-0479">Metal-binding</keyword>
<organism evidence="4">
    <name type="scientific">Pieris brassicae</name>
    <name type="common">White butterfly</name>
    <name type="synonym">Large white butterfly</name>
    <dbReference type="NCBI Taxonomy" id="7116"/>
    <lineage>
        <taxon>Eukaryota</taxon>
        <taxon>Metazoa</taxon>
        <taxon>Ecdysozoa</taxon>
        <taxon>Arthropoda</taxon>
        <taxon>Hexapoda</taxon>
        <taxon>Insecta</taxon>
        <taxon>Pterygota</taxon>
        <taxon>Neoptera</taxon>
        <taxon>Endopterygota</taxon>
        <taxon>Lepidoptera</taxon>
        <taxon>Glossata</taxon>
        <taxon>Ditrysia</taxon>
        <taxon>Papilionoidea</taxon>
        <taxon>Pieridae</taxon>
        <taxon>Pierinae</taxon>
        <taxon>Pieris</taxon>
    </lineage>
</organism>
<feature type="domain" description="C2H2-type" evidence="3">
    <location>
        <begin position="134"/>
        <end position="156"/>
    </location>
</feature>
<dbReference type="PROSITE" id="PS00028">
    <property type="entry name" value="ZINC_FINGER_C2H2_1"/>
    <property type="match status" value="2"/>
</dbReference>
<dbReference type="SMART" id="SM00355">
    <property type="entry name" value="ZnF_C2H2"/>
    <property type="match status" value="2"/>
</dbReference>
<keyword evidence="2" id="KW-0472">Membrane</keyword>
<name>A0A2Z5U7C2_PIEBR</name>
<evidence type="ECO:0000256" key="1">
    <source>
        <dbReference type="PROSITE-ProRule" id="PRU00042"/>
    </source>
</evidence>